<dbReference type="Pfam" id="PF00127">
    <property type="entry name" value="Copper-bind"/>
    <property type="match status" value="1"/>
</dbReference>
<feature type="signal peptide" evidence="8">
    <location>
        <begin position="1"/>
        <end position="29"/>
    </location>
</feature>
<proteinExistence type="predicted"/>
<protein>
    <submittedName>
        <fullName evidence="10">Plastocyanin/azurin family copper-binding protein</fullName>
    </submittedName>
</protein>
<evidence type="ECO:0000256" key="6">
    <source>
        <dbReference type="ARBA" id="ARBA00022982"/>
    </source>
</evidence>
<keyword evidence="11" id="KW-1185">Reference proteome</keyword>
<comment type="cofactor">
    <cofactor evidence="1">
        <name>Cu cation</name>
        <dbReference type="ChEBI" id="CHEBI:23378"/>
    </cofactor>
</comment>
<gene>
    <name evidence="10" type="ORF">U1T56_16675</name>
</gene>
<evidence type="ECO:0000256" key="8">
    <source>
        <dbReference type="SAM" id="SignalP"/>
    </source>
</evidence>
<keyword evidence="3" id="KW-0813">Transport</keyword>
<dbReference type="InterPro" id="IPR001235">
    <property type="entry name" value="Copper_blue_Plastocyanin"/>
</dbReference>
<dbReference type="Gene3D" id="2.60.40.420">
    <property type="entry name" value="Cupredoxins - blue copper proteins"/>
    <property type="match status" value="1"/>
</dbReference>
<dbReference type="RefSeq" id="WP_418160641.1">
    <property type="nucleotide sequence ID" value="NZ_JBBLZC010000018.1"/>
</dbReference>
<keyword evidence="5" id="KW-0574">Periplasm</keyword>
<evidence type="ECO:0000256" key="3">
    <source>
        <dbReference type="ARBA" id="ARBA00022448"/>
    </source>
</evidence>
<dbReference type="Proteomes" id="UP001375743">
    <property type="component" value="Unassembled WGS sequence"/>
</dbReference>
<evidence type="ECO:0000256" key="4">
    <source>
        <dbReference type="ARBA" id="ARBA00022723"/>
    </source>
</evidence>
<keyword evidence="7" id="KW-0186">Copper</keyword>
<dbReference type="PRINTS" id="PR00156">
    <property type="entry name" value="COPPERBLUE"/>
</dbReference>
<comment type="subcellular location">
    <subcellularLocation>
        <location evidence="2">Periplasm</location>
    </subcellularLocation>
</comment>
<feature type="domain" description="Blue (type 1) copper" evidence="9">
    <location>
        <begin position="42"/>
        <end position="125"/>
    </location>
</feature>
<evidence type="ECO:0000256" key="7">
    <source>
        <dbReference type="ARBA" id="ARBA00023008"/>
    </source>
</evidence>
<reference evidence="10 11" key="1">
    <citation type="submission" date="2024-01" db="EMBL/GenBank/DDBJ databases">
        <title>Multi-omics insights into the function and evolution of sodium benzoate biodegradation pathways in Benzoatithermus flavus gen. nov., sp. nov. from hot spring.</title>
        <authorList>
            <person name="Hu C.-J."/>
            <person name="Li W.-J."/>
        </authorList>
    </citation>
    <scope>NUCLEOTIDE SEQUENCE [LARGE SCALE GENOMIC DNA]</scope>
    <source>
        <strain evidence="10 11">SYSU G07066</strain>
    </source>
</reference>
<evidence type="ECO:0000256" key="1">
    <source>
        <dbReference type="ARBA" id="ARBA00001935"/>
    </source>
</evidence>
<comment type="caution">
    <text evidence="10">The sequence shown here is derived from an EMBL/GenBank/DDBJ whole genome shotgun (WGS) entry which is preliminary data.</text>
</comment>
<evidence type="ECO:0000259" key="9">
    <source>
        <dbReference type="Pfam" id="PF00127"/>
    </source>
</evidence>
<evidence type="ECO:0000313" key="10">
    <source>
        <dbReference type="EMBL" id="MEK0084789.1"/>
    </source>
</evidence>
<evidence type="ECO:0000256" key="5">
    <source>
        <dbReference type="ARBA" id="ARBA00022764"/>
    </source>
</evidence>
<evidence type="ECO:0000256" key="2">
    <source>
        <dbReference type="ARBA" id="ARBA00004418"/>
    </source>
</evidence>
<dbReference type="InterPro" id="IPR000923">
    <property type="entry name" value="BlueCu_1"/>
</dbReference>
<dbReference type="InterPro" id="IPR002386">
    <property type="entry name" value="Amicyanin/Pseudoazurin"/>
</dbReference>
<name>A0ABU8XUN9_9PROT</name>
<keyword evidence="6" id="KW-0249">Electron transport</keyword>
<evidence type="ECO:0000313" key="11">
    <source>
        <dbReference type="Proteomes" id="UP001375743"/>
    </source>
</evidence>
<feature type="chain" id="PRO_5046867351" evidence="8">
    <location>
        <begin position="30"/>
        <end position="169"/>
    </location>
</feature>
<dbReference type="EMBL" id="JBBLZC010000018">
    <property type="protein sequence ID" value="MEK0084789.1"/>
    <property type="molecule type" value="Genomic_DNA"/>
</dbReference>
<dbReference type="InterPro" id="IPR008972">
    <property type="entry name" value="Cupredoxin"/>
</dbReference>
<accession>A0ABU8XUN9</accession>
<dbReference type="SUPFAM" id="SSF49503">
    <property type="entry name" value="Cupredoxins"/>
    <property type="match status" value="1"/>
</dbReference>
<keyword evidence="4" id="KW-0479">Metal-binding</keyword>
<organism evidence="10 11">
    <name type="scientific">Benzoatithermus flavus</name>
    <dbReference type="NCBI Taxonomy" id="3108223"/>
    <lineage>
        <taxon>Bacteria</taxon>
        <taxon>Pseudomonadati</taxon>
        <taxon>Pseudomonadota</taxon>
        <taxon>Alphaproteobacteria</taxon>
        <taxon>Geminicoccales</taxon>
        <taxon>Geminicoccaceae</taxon>
        <taxon>Benzoatithermus</taxon>
    </lineage>
</organism>
<keyword evidence="8" id="KW-0732">Signal</keyword>
<dbReference type="PRINTS" id="PR00155">
    <property type="entry name" value="AMICYANIN"/>
</dbReference>
<sequence>MGARGRMAAIRTGALAALALLAMPGVVEHAARAAEHVVHLITEDDAGRFRFEPPLLLVQPGDDVRFEPDSRQHAVKSVPGMLPEGVKPWRSQMGEPMVLHLERPGVYGLKCPAHYQVGMVALILVGDRLANWRSARAVRHPPMTTEVFERLFAQAACRLGPDYRDDCHE</sequence>